<proteinExistence type="predicted"/>
<dbReference type="EMBL" id="JBHFPV010000002">
    <property type="protein sequence ID" value="MFH6603714.1"/>
    <property type="molecule type" value="Genomic_DNA"/>
</dbReference>
<evidence type="ECO:0000313" key="1">
    <source>
        <dbReference type="EMBL" id="MFH6603714.1"/>
    </source>
</evidence>
<accession>A0ACC7LKB9</accession>
<sequence>MKVLPFKIPKPFENTLHVQEDKVDIFYDQLHQHAEIQISLIVQGEGKLMVANSIKTFGSGDIFIIGSNIPHLFQSVPHQGKSHMITLFVSKEGFGNDFLKIPELEEINRFFEISSKGLKLLSRKKRVQKIMNKFTKVDKLGRFLCFLQIIQKINQSRSEELTSFVPSKKNISNIEGRRLQIVFDHAMNHFDKEITLNQVAAMVHMTTPAFCRFFKQRTNKTFFEFLIELRLEHACQLLSTHEKLSIAQISEASGFQSISNFNKKFKKAKSLSPSQYAKKVRTPATF</sequence>
<comment type="caution">
    <text evidence="1">The sequence shown here is derived from an EMBL/GenBank/DDBJ whole genome shotgun (WGS) entry which is preliminary data.</text>
</comment>
<keyword evidence="2" id="KW-1185">Reference proteome</keyword>
<gene>
    <name evidence="1" type="ORF">ACEZ3G_09525</name>
</gene>
<protein>
    <submittedName>
        <fullName evidence="1">Helix-turn-helix domain-containing protein</fullName>
    </submittedName>
</protein>
<name>A0ACC7LKB9_9FLAO</name>
<dbReference type="Proteomes" id="UP001595191">
    <property type="component" value="Unassembled WGS sequence"/>
</dbReference>
<organism evidence="1 2">
    <name type="scientific">Meishania litoralis</name>
    <dbReference type="NCBI Taxonomy" id="3434685"/>
    <lineage>
        <taxon>Bacteria</taxon>
        <taxon>Pseudomonadati</taxon>
        <taxon>Bacteroidota</taxon>
        <taxon>Flavobacteriia</taxon>
        <taxon>Flavobacteriales</taxon>
        <taxon>Flavobacteriaceae</taxon>
        <taxon>Meishania</taxon>
    </lineage>
</organism>
<evidence type="ECO:0000313" key="2">
    <source>
        <dbReference type="Proteomes" id="UP001595191"/>
    </source>
</evidence>
<reference evidence="1" key="1">
    <citation type="submission" date="2024-09" db="EMBL/GenBank/DDBJ databases">
        <authorList>
            <person name="Liu J."/>
        </authorList>
    </citation>
    <scope>NUCLEOTIDE SEQUENCE</scope>
    <source>
        <strain evidence="1">NBU2967</strain>
    </source>
</reference>